<evidence type="ECO:0000256" key="2">
    <source>
        <dbReference type="SAM" id="Phobius"/>
    </source>
</evidence>
<dbReference type="RefSeq" id="WP_183557088.1">
    <property type="nucleotide sequence ID" value="NZ_JACHBX010000005.1"/>
</dbReference>
<reference evidence="3 4" key="1">
    <citation type="submission" date="2020-08" db="EMBL/GenBank/DDBJ databases">
        <title>The Agave Microbiome: Exploring the role of microbial communities in plant adaptations to desert environments.</title>
        <authorList>
            <person name="Partida-Martinez L.P."/>
        </authorList>
    </citation>
    <scope>NUCLEOTIDE SEQUENCE [LARGE SCALE GENOMIC DNA]</scope>
    <source>
        <strain evidence="3 4">AT3.2</strain>
    </source>
</reference>
<feature type="transmembrane region" description="Helical" evidence="2">
    <location>
        <begin position="99"/>
        <end position="120"/>
    </location>
</feature>
<proteinExistence type="predicted"/>
<feature type="transmembrane region" description="Helical" evidence="2">
    <location>
        <begin position="155"/>
        <end position="174"/>
    </location>
</feature>
<accession>A0A7X0CGD5</accession>
<protein>
    <submittedName>
        <fullName evidence="3">Uncharacterized protein</fullName>
    </submittedName>
</protein>
<dbReference type="AlphaFoldDB" id="A0A7X0CGD5"/>
<name>A0A7X0CGD5_9BURK</name>
<dbReference type="Proteomes" id="UP000540787">
    <property type="component" value="Unassembled WGS sequence"/>
</dbReference>
<evidence type="ECO:0000313" key="3">
    <source>
        <dbReference type="EMBL" id="MBB6136108.1"/>
    </source>
</evidence>
<comment type="caution">
    <text evidence="3">The sequence shown here is derived from an EMBL/GenBank/DDBJ whole genome shotgun (WGS) entry which is preliminary data.</text>
</comment>
<feature type="transmembrane region" description="Helical" evidence="2">
    <location>
        <begin position="238"/>
        <end position="257"/>
    </location>
</feature>
<organism evidence="3 4">
    <name type="scientific">Massilia aurea</name>
    <dbReference type="NCBI Taxonomy" id="373040"/>
    <lineage>
        <taxon>Bacteria</taxon>
        <taxon>Pseudomonadati</taxon>
        <taxon>Pseudomonadota</taxon>
        <taxon>Betaproteobacteria</taxon>
        <taxon>Burkholderiales</taxon>
        <taxon>Oxalobacteraceae</taxon>
        <taxon>Telluria group</taxon>
        <taxon>Massilia</taxon>
    </lineage>
</organism>
<feature type="transmembrane region" description="Helical" evidence="2">
    <location>
        <begin position="181"/>
        <end position="201"/>
    </location>
</feature>
<evidence type="ECO:0000256" key="1">
    <source>
        <dbReference type="SAM" id="MobiDB-lite"/>
    </source>
</evidence>
<keyword evidence="2" id="KW-0812">Transmembrane</keyword>
<feature type="region of interest" description="Disordered" evidence="1">
    <location>
        <begin position="1"/>
        <end position="21"/>
    </location>
</feature>
<evidence type="ECO:0000313" key="4">
    <source>
        <dbReference type="Proteomes" id="UP000540787"/>
    </source>
</evidence>
<gene>
    <name evidence="3" type="ORF">HD842_004285</name>
</gene>
<keyword evidence="2" id="KW-1133">Transmembrane helix</keyword>
<sequence length="268" mass="27957">MKHRGKILRDTNTGPGLLSSDGVQHPFTLESHWKSDIPPKVGMVVDVTFDPAGGLGMLMPVADSQLAREQAELAVQAARARSGELAAGMTARFGVPTMLAMAALVAGWFVLNTIAIQMSAQFGMGLTFWKILGMINSPAGLLMGLDGGSGGGSSGIYGVMCIVALVAPLAPQFWKDKRAHLGGLLPLAFMLVIALMIYLGINDGLKQAQGVAGFMGGNNASRMAEDVSSMMLREAMRAISIGAGGYLSLLASLYLAGRGAMKFLAARA</sequence>
<dbReference type="EMBL" id="JACHBX010000005">
    <property type="protein sequence ID" value="MBB6136108.1"/>
    <property type="molecule type" value="Genomic_DNA"/>
</dbReference>
<keyword evidence="4" id="KW-1185">Reference proteome</keyword>
<keyword evidence="2" id="KW-0472">Membrane</keyword>